<evidence type="ECO:0000256" key="3">
    <source>
        <dbReference type="ARBA" id="ARBA00022806"/>
    </source>
</evidence>
<evidence type="ECO:0000256" key="4">
    <source>
        <dbReference type="ARBA" id="ARBA00022840"/>
    </source>
</evidence>
<keyword evidence="9" id="KW-1185">Reference proteome</keyword>
<dbReference type="Gene3D" id="3.40.50.300">
    <property type="entry name" value="P-loop containing nucleotide triphosphate hydrolases"/>
    <property type="match status" value="2"/>
</dbReference>
<keyword evidence="2 6" id="KW-0378">Hydrolase</keyword>
<dbReference type="SUPFAM" id="SSF52540">
    <property type="entry name" value="P-loop containing nucleoside triphosphate hydrolases"/>
    <property type="match status" value="1"/>
</dbReference>
<dbReference type="InterPro" id="IPR014016">
    <property type="entry name" value="UvrD-like_ATP-bd"/>
</dbReference>
<gene>
    <name evidence="8" type="ORF">GOB81_12700</name>
</gene>
<dbReference type="EMBL" id="WOSY01000012">
    <property type="protein sequence ID" value="NHN89476.1"/>
    <property type="molecule type" value="Genomic_DNA"/>
</dbReference>
<name>A0ABX0K167_9PROT</name>
<dbReference type="Proteomes" id="UP000631653">
    <property type="component" value="Unassembled WGS sequence"/>
</dbReference>
<evidence type="ECO:0000256" key="6">
    <source>
        <dbReference type="PROSITE-ProRule" id="PRU00560"/>
    </source>
</evidence>
<proteinExistence type="predicted"/>
<dbReference type="RefSeq" id="WP_173570800.1">
    <property type="nucleotide sequence ID" value="NZ_WOSY01000012.1"/>
</dbReference>
<dbReference type="Gene3D" id="1.10.486.10">
    <property type="entry name" value="PCRA, domain 4"/>
    <property type="match status" value="1"/>
</dbReference>
<evidence type="ECO:0000256" key="5">
    <source>
        <dbReference type="ARBA" id="ARBA00034923"/>
    </source>
</evidence>
<dbReference type="PANTHER" id="PTHR11070:SF2">
    <property type="entry name" value="ATP-DEPENDENT DNA HELICASE SRS2"/>
    <property type="match status" value="1"/>
</dbReference>
<evidence type="ECO:0000256" key="2">
    <source>
        <dbReference type="ARBA" id="ARBA00022801"/>
    </source>
</evidence>
<keyword evidence="1 6" id="KW-0547">Nucleotide-binding</keyword>
<dbReference type="InterPro" id="IPR027417">
    <property type="entry name" value="P-loop_NTPase"/>
</dbReference>
<organism evidence="8 9">
    <name type="scientific">Acetobacter conturbans</name>
    <dbReference type="NCBI Taxonomy" id="1737472"/>
    <lineage>
        <taxon>Bacteria</taxon>
        <taxon>Pseudomonadati</taxon>
        <taxon>Pseudomonadota</taxon>
        <taxon>Alphaproteobacteria</taxon>
        <taxon>Acetobacterales</taxon>
        <taxon>Acetobacteraceae</taxon>
        <taxon>Acetobacter</taxon>
    </lineage>
</organism>
<evidence type="ECO:0000259" key="7">
    <source>
        <dbReference type="PROSITE" id="PS51198"/>
    </source>
</evidence>
<dbReference type="InterPro" id="IPR000212">
    <property type="entry name" value="DNA_helicase_UvrD/REP"/>
</dbReference>
<protein>
    <recommendedName>
        <fullName evidence="5">DNA 3'-5' helicase II</fullName>
    </recommendedName>
</protein>
<sequence length="613" mass="68530">MSTIVPAGIDSLDNHVDDEIVGCLSLTEPKSFFLFAGAGSGKTRSLVKALDYIRLNLAHELRLHNRRVAVITYTKAARDEIIRRTQFDPIIAVSTIHAFAWSVIEGFNHDIRDWLRHALAADIDDLRAKEARGRAGSQASIDRQADIAAKTSRLMRLDTITRFVYSPDTDNRGQDSLSHAEVLEISSDFIRTKPAMQDILKDGYPFILVDESQDTNRHIVDALFALQATHPTRIALGLLGDMMQRIYGDGKAKLGEELPPDWIKPVKKLNFRCPRRVIRLLNKIRQATDRQEQVPCSRAIEGSVRMFILPAATPNKPAVEARIRAAMASATGDEKWIEKGGSKDLILEHRMAARRLGFDELFSSLQTFNPFRTGLLDGSLPILSLFSGKILPLIDAREDKFTIARIVRTLSPLLSAKVLRTVVDEAAHLSMVHAAVAALQEKGKANNATFGDLLQEIASSGLFEIPEALYSSIGKETSKLPSEENEEDDRSARDEAIEQFLRVPFDQIRSYVEYVTHQATFDTHQGVKGLEFPRVLVIMDDTEARGFLFKYEKLFSGAGEDTTIASTRRLFYVTCSRAEQSLCLVAYTSNPEGVRNHVIRQGWFDHSEVELAV</sequence>
<dbReference type="Pfam" id="PF13245">
    <property type="entry name" value="AAA_19"/>
    <property type="match status" value="1"/>
</dbReference>
<feature type="domain" description="UvrD-like helicase ATP-binding" evidence="7">
    <location>
        <begin position="15"/>
        <end position="287"/>
    </location>
</feature>
<accession>A0ABX0K167</accession>
<reference evidence="8 9" key="1">
    <citation type="journal article" date="2020" name="Int. J. Syst. Evol. Microbiol.">
        <title>Novel acetic acid bacteria from cider fermentations: Acetobacter conturbans sp. nov. and Acetobacter fallax sp. nov.</title>
        <authorList>
            <person name="Sombolestani A.S."/>
            <person name="Cleenwerck I."/>
            <person name="Cnockaert M."/>
            <person name="Borremans W."/>
            <person name="Wieme A.D."/>
            <person name="De Vuyst L."/>
            <person name="Vandamme P."/>
        </authorList>
    </citation>
    <scope>NUCLEOTIDE SEQUENCE [LARGE SCALE GENOMIC DNA]</scope>
    <source>
        <strain evidence="8 9">LMG 1627</strain>
    </source>
</reference>
<evidence type="ECO:0000256" key="1">
    <source>
        <dbReference type="ARBA" id="ARBA00022741"/>
    </source>
</evidence>
<feature type="binding site" evidence="6">
    <location>
        <begin position="36"/>
        <end position="43"/>
    </location>
    <ligand>
        <name>ATP</name>
        <dbReference type="ChEBI" id="CHEBI:30616"/>
    </ligand>
</feature>
<keyword evidence="4 6" id="KW-0067">ATP-binding</keyword>
<dbReference type="PANTHER" id="PTHR11070">
    <property type="entry name" value="UVRD / RECB / PCRA DNA HELICASE FAMILY MEMBER"/>
    <property type="match status" value="1"/>
</dbReference>
<keyword evidence="3 6" id="KW-0347">Helicase</keyword>
<evidence type="ECO:0000313" key="8">
    <source>
        <dbReference type="EMBL" id="NHN89476.1"/>
    </source>
</evidence>
<comment type="caution">
    <text evidence="8">The sequence shown here is derived from an EMBL/GenBank/DDBJ whole genome shotgun (WGS) entry which is preliminary data.</text>
</comment>
<evidence type="ECO:0000313" key="9">
    <source>
        <dbReference type="Proteomes" id="UP000631653"/>
    </source>
</evidence>
<dbReference type="PROSITE" id="PS51198">
    <property type="entry name" value="UVRD_HELICASE_ATP_BIND"/>
    <property type="match status" value="1"/>
</dbReference>